<feature type="domain" description="N-acetyltransferase" evidence="4">
    <location>
        <begin position="2"/>
        <end position="178"/>
    </location>
</feature>
<dbReference type="Gene3D" id="3.40.630.30">
    <property type="match status" value="1"/>
</dbReference>
<protein>
    <recommendedName>
        <fullName evidence="4">N-acetyltransferase domain-containing protein</fullName>
    </recommendedName>
</protein>
<gene>
    <name evidence="5" type="ORF">I9W82_005257</name>
</gene>
<feature type="compositionally biased region" description="Basic and acidic residues" evidence="3">
    <location>
        <begin position="677"/>
        <end position="689"/>
    </location>
</feature>
<feature type="region of interest" description="Disordered" evidence="3">
    <location>
        <begin position="677"/>
        <end position="698"/>
    </location>
</feature>
<dbReference type="SUPFAM" id="SSF48371">
    <property type="entry name" value="ARM repeat"/>
    <property type="match status" value="1"/>
</dbReference>
<evidence type="ECO:0000259" key="4">
    <source>
        <dbReference type="PROSITE" id="PS51186"/>
    </source>
</evidence>
<organism evidence="5 6">
    <name type="scientific">Candida metapsilosis</name>
    <dbReference type="NCBI Taxonomy" id="273372"/>
    <lineage>
        <taxon>Eukaryota</taxon>
        <taxon>Fungi</taxon>
        <taxon>Dikarya</taxon>
        <taxon>Ascomycota</taxon>
        <taxon>Saccharomycotina</taxon>
        <taxon>Pichiomycetes</taxon>
        <taxon>Debaryomycetaceae</taxon>
        <taxon>Candida/Lodderomyces clade</taxon>
        <taxon>Candida</taxon>
    </lineage>
</organism>
<dbReference type="GO" id="GO:0031416">
    <property type="term" value="C:NatB complex"/>
    <property type="evidence" value="ECO:0007669"/>
    <property type="project" value="TreeGrafter"/>
</dbReference>
<accession>A0A8H8DBD4</accession>
<dbReference type="EMBL" id="JAEOAQ010000007">
    <property type="protein sequence ID" value="KAG5417621.1"/>
    <property type="molecule type" value="Genomic_DNA"/>
</dbReference>
<dbReference type="InterPro" id="IPR000182">
    <property type="entry name" value="GNAT_dom"/>
</dbReference>
<evidence type="ECO:0000256" key="2">
    <source>
        <dbReference type="ARBA" id="ARBA00023315"/>
    </source>
</evidence>
<dbReference type="GeneID" id="93653886"/>
<proteinExistence type="predicted"/>
<dbReference type="Proteomes" id="UP000669133">
    <property type="component" value="Unassembled WGS sequence"/>
</dbReference>
<evidence type="ECO:0000256" key="1">
    <source>
        <dbReference type="ARBA" id="ARBA00022679"/>
    </source>
</evidence>
<keyword evidence="6" id="KW-1185">Reference proteome</keyword>
<dbReference type="RefSeq" id="XP_067546737.1">
    <property type="nucleotide sequence ID" value="XM_067694414.1"/>
</dbReference>
<dbReference type="Pfam" id="PF05004">
    <property type="entry name" value="IFRD"/>
    <property type="match status" value="1"/>
</dbReference>
<dbReference type="InterPro" id="IPR007701">
    <property type="entry name" value="Interferon-rel_develop_reg_N"/>
</dbReference>
<sequence>MTSIKPFQLEDLFTINPVNLDPLTENFNISFYSQYLISWPNLFYKSVEQTQQDQQDQDPVTSVTSGYMMAKTEGQLSKMEYHTHITAVTIQDQYRRISLASKLCLHLESISEVQSTLFIDLFVKVTNSLGKMLYEKLGYSVYRRVVGYYGGGGGDSFPDDRNAINDDIDAFDMRKSLPLDKENATVRDLGEKVDYDEGELIKIEEILREKLTNLNQQEMGEMAKEDRISAGDRRQYEAHQLNNKRIQENSNINEIIKSLTFSRTDISSRSRELLLAQLYKVVVSKPLVVYNEENLGNRLNYVDEDSVNTLINQFTGANYRSELEFQYLFRSLIALICSDIDEFGALISNDLLTRIQHLITEPTNSIVTAENKSSVILGYTALTVVLHNGSSSFGVDDRVNMLMEIAEGYSASALALQKEVEQGDREHSTFITDKNLDKRLVNEANAKVVAEASVAVAALHGVGCLLTLLRRGEYLNEVVEDLMVKLVPLLDNDENRDIAKAAGRTIAIIYELYDYGNAEDEGDDEDYNLNSPYYEQEPLISILTRLLNLSSKKVSKKDKKEISSVFRNIINTIETYTDANKRSQVYKRTEEGIELLNTCVDSINIKLSKYKQLKINTWFLSSRLRHLKWCFSFGLHSQLVANESIREVLKEPDNEYSYGSQGVEIDDIEDREVLHEYMDQKHSTDEKSRHERRKKERMAKIDDQLEGLNLNA</sequence>
<comment type="caution">
    <text evidence="5">The sequence shown here is derived from an EMBL/GenBank/DDBJ whole genome shotgun (WGS) entry which is preliminary data.</text>
</comment>
<name>A0A8H8DBD4_9ASCO</name>
<dbReference type="InterPro" id="IPR016181">
    <property type="entry name" value="Acyl_CoA_acyltransferase"/>
</dbReference>
<dbReference type="PANTHER" id="PTHR45910:SF1">
    <property type="entry name" value="N-ALPHA-ACETYLTRANSFERASE 20"/>
    <property type="match status" value="1"/>
</dbReference>
<dbReference type="AlphaFoldDB" id="A0A8H8DBD4"/>
<keyword evidence="2" id="KW-0012">Acyltransferase</keyword>
<evidence type="ECO:0000313" key="6">
    <source>
        <dbReference type="Proteomes" id="UP000669133"/>
    </source>
</evidence>
<dbReference type="PROSITE" id="PS51186">
    <property type="entry name" value="GNAT"/>
    <property type="match status" value="1"/>
</dbReference>
<dbReference type="PANTHER" id="PTHR45910">
    <property type="entry name" value="N-ALPHA-ACETYLTRANSFERASE 20"/>
    <property type="match status" value="1"/>
</dbReference>
<dbReference type="OrthoDB" id="18978at2759"/>
<reference evidence="5 6" key="1">
    <citation type="submission" date="2020-12" db="EMBL/GenBank/DDBJ databases">
        <title>Effect of drift, selection, and recombination on the evolution of hybrid genomes in Candida yeast pathogens.</title>
        <authorList>
            <person name="Mixao V."/>
            <person name="Ksiezopolska E."/>
            <person name="Saus E."/>
            <person name="Boekhout T."/>
            <person name="Gacser A."/>
            <person name="Gabaldon T."/>
        </authorList>
    </citation>
    <scope>NUCLEOTIDE SEQUENCE [LARGE SCALE GENOMIC DNA]</scope>
    <source>
        <strain evidence="5 6">BP57</strain>
    </source>
</reference>
<dbReference type="InterPro" id="IPR051646">
    <property type="entry name" value="NatB_acetyltransferase_subunit"/>
</dbReference>
<dbReference type="GO" id="GO:0004596">
    <property type="term" value="F:protein-N-terminal amino-acid acetyltransferase activity"/>
    <property type="evidence" value="ECO:0007669"/>
    <property type="project" value="TreeGrafter"/>
</dbReference>
<dbReference type="InterPro" id="IPR016024">
    <property type="entry name" value="ARM-type_fold"/>
</dbReference>
<dbReference type="SUPFAM" id="SSF55729">
    <property type="entry name" value="Acyl-CoA N-acyltransferases (Nat)"/>
    <property type="match status" value="1"/>
</dbReference>
<keyword evidence="1" id="KW-0808">Transferase</keyword>
<evidence type="ECO:0000313" key="5">
    <source>
        <dbReference type="EMBL" id="KAG5417621.1"/>
    </source>
</evidence>
<evidence type="ECO:0000256" key="3">
    <source>
        <dbReference type="SAM" id="MobiDB-lite"/>
    </source>
</evidence>